<keyword evidence="4 5" id="KW-0472">Membrane</keyword>
<dbReference type="InterPro" id="IPR020846">
    <property type="entry name" value="MFS_dom"/>
</dbReference>
<evidence type="ECO:0000256" key="3">
    <source>
        <dbReference type="ARBA" id="ARBA00022989"/>
    </source>
</evidence>
<dbReference type="EMBL" id="ML742028">
    <property type="protein sequence ID" value="KAE8154599.1"/>
    <property type="molecule type" value="Genomic_DNA"/>
</dbReference>
<dbReference type="PANTHER" id="PTHR23502">
    <property type="entry name" value="MAJOR FACILITATOR SUPERFAMILY"/>
    <property type="match status" value="1"/>
</dbReference>
<dbReference type="Proteomes" id="UP000325780">
    <property type="component" value="Unassembled WGS sequence"/>
</dbReference>
<protein>
    <submittedName>
        <fullName evidence="7">Putative MFS transporter</fullName>
    </submittedName>
</protein>
<name>A0A5N6U867_ASPAV</name>
<feature type="transmembrane region" description="Helical" evidence="5">
    <location>
        <begin position="381"/>
        <end position="400"/>
    </location>
</feature>
<evidence type="ECO:0000256" key="1">
    <source>
        <dbReference type="ARBA" id="ARBA00004141"/>
    </source>
</evidence>
<dbReference type="GO" id="GO:0022857">
    <property type="term" value="F:transmembrane transporter activity"/>
    <property type="evidence" value="ECO:0007669"/>
    <property type="project" value="InterPro"/>
</dbReference>
<evidence type="ECO:0000256" key="2">
    <source>
        <dbReference type="ARBA" id="ARBA00022692"/>
    </source>
</evidence>
<evidence type="ECO:0000256" key="4">
    <source>
        <dbReference type="ARBA" id="ARBA00023136"/>
    </source>
</evidence>
<evidence type="ECO:0000313" key="7">
    <source>
        <dbReference type="EMBL" id="KAE8154599.1"/>
    </source>
</evidence>
<feature type="domain" description="Major facilitator superfamily (MFS) profile" evidence="6">
    <location>
        <begin position="55"/>
        <end position="509"/>
    </location>
</feature>
<feature type="transmembrane region" description="Helical" evidence="5">
    <location>
        <begin position="412"/>
        <end position="433"/>
    </location>
</feature>
<feature type="transmembrane region" description="Helical" evidence="5">
    <location>
        <begin position="178"/>
        <end position="201"/>
    </location>
</feature>
<keyword evidence="8" id="KW-1185">Reference proteome</keyword>
<dbReference type="Pfam" id="PF07690">
    <property type="entry name" value="MFS_1"/>
    <property type="match status" value="1"/>
</dbReference>
<feature type="transmembrane region" description="Helical" evidence="5">
    <location>
        <begin position="53"/>
        <end position="72"/>
    </location>
</feature>
<organism evidence="7 8">
    <name type="scientific">Aspergillus avenaceus</name>
    <dbReference type="NCBI Taxonomy" id="36643"/>
    <lineage>
        <taxon>Eukaryota</taxon>
        <taxon>Fungi</taxon>
        <taxon>Dikarya</taxon>
        <taxon>Ascomycota</taxon>
        <taxon>Pezizomycotina</taxon>
        <taxon>Eurotiomycetes</taxon>
        <taxon>Eurotiomycetidae</taxon>
        <taxon>Eurotiales</taxon>
        <taxon>Aspergillaceae</taxon>
        <taxon>Aspergillus</taxon>
        <taxon>Aspergillus subgen. Circumdati</taxon>
    </lineage>
</organism>
<feature type="transmembrane region" description="Helical" evidence="5">
    <location>
        <begin position="92"/>
        <end position="112"/>
    </location>
</feature>
<feature type="transmembrane region" description="Helical" evidence="5">
    <location>
        <begin position="213"/>
        <end position="234"/>
    </location>
</feature>
<comment type="subcellular location">
    <subcellularLocation>
        <location evidence="1">Membrane</location>
        <topology evidence="1">Multi-pass membrane protein</topology>
    </subcellularLocation>
</comment>
<feature type="transmembrane region" description="Helical" evidence="5">
    <location>
        <begin position="474"/>
        <end position="494"/>
    </location>
</feature>
<reference evidence="7 8" key="1">
    <citation type="submission" date="2019-04" db="EMBL/GenBank/DDBJ databases">
        <title>Friends and foes A comparative genomics study of 23 Aspergillus species from section Flavi.</title>
        <authorList>
            <consortium name="DOE Joint Genome Institute"/>
            <person name="Kjaerbolling I."/>
            <person name="Vesth T."/>
            <person name="Frisvad J.C."/>
            <person name="Nybo J.L."/>
            <person name="Theobald S."/>
            <person name="Kildgaard S."/>
            <person name="Isbrandt T."/>
            <person name="Kuo A."/>
            <person name="Sato A."/>
            <person name="Lyhne E.K."/>
            <person name="Kogle M.E."/>
            <person name="Wiebenga A."/>
            <person name="Kun R.S."/>
            <person name="Lubbers R.J."/>
            <person name="Makela M.R."/>
            <person name="Barry K."/>
            <person name="Chovatia M."/>
            <person name="Clum A."/>
            <person name="Daum C."/>
            <person name="Haridas S."/>
            <person name="He G."/>
            <person name="LaButti K."/>
            <person name="Lipzen A."/>
            <person name="Mondo S."/>
            <person name="Riley R."/>
            <person name="Salamov A."/>
            <person name="Simmons B.A."/>
            <person name="Magnuson J.K."/>
            <person name="Henrissat B."/>
            <person name="Mortensen U.H."/>
            <person name="Larsen T.O."/>
            <person name="Devries R.P."/>
            <person name="Grigoriev I.V."/>
            <person name="Machida M."/>
            <person name="Baker S.E."/>
            <person name="Andersen M.R."/>
        </authorList>
    </citation>
    <scope>NUCLEOTIDE SEQUENCE [LARGE SCALE GENOMIC DNA]</scope>
    <source>
        <strain evidence="7 8">IBT 18842</strain>
    </source>
</reference>
<dbReference type="AlphaFoldDB" id="A0A5N6U867"/>
<evidence type="ECO:0000313" key="8">
    <source>
        <dbReference type="Proteomes" id="UP000325780"/>
    </source>
</evidence>
<dbReference type="PANTHER" id="PTHR23502:SF47">
    <property type="entry name" value="MAJOR FACILITATOR SUPERFAMILY (MFS) PROFILE DOMAIN-CONTAINING PROTEIN-RELATED"/>
    <property type="match status" value="1"/>
</dbReference>
<feature type="transmembrane region" description="Helical" evidence="5">
    <location>
        <begin position="445"/>
        <end position="468"/>
    </location>
</feature>
<feature type="transmembrane region" description="Helical" evidence="5">
    <location>
        <begin position="150"/>
        <end position="171"/>
    </location>
</feature>
<accession>A0A5N6U867</accession>
<evidence type="ECO:0000259" key="6">
    <source>
        <dbReference type="PROSITE" id="PS50850"/>
    </source>
</evidence>
<dbReference type="PROSITE" id="PS50850">
    <property type="entry name" value="MFS"/>
    <property type="match status" value="1"/>
</dbReference>
<gene>
    <name evidence="7" type="ORF">BDV25DRAFT_171806</name>
</gene>
<feature type="transmembrane region" description="Helical" evidence="5">
    <location>
        <begin position="119"/>
        <end position="138"/>
    </location>
</feature>
<dbReference type="OrthoDB" id="3936150at2759"/>
<evidence type="ECO:0000256" key="5">
    <source>
        <dbReference type="SAM" id="Phobius"/>
    </source>
</evidence>
<feature type="transmembrane region" description="Helical" evidence="5">
    <location>
        <begin position="288"/>
        <end position="312"/>
    </location>
</feature>
<feature type="transmembrane region" description="Helical" evidence="5">
    <location>
        <begin position="324"/>
        <end position="350"/>
    </location>
</feature>
<proteinExistence type="predicted"/>
<dbReference type="InterPro" id="IPR036259">
    <property type="entry name" value="MFS_trans_sf"/>
</dbReference>
<dbReference type="GO" id="GO:0005886">
    <property type="term" value="C:plasma membrane"/>
    <property type="evidence" value="ECO:0007669"/>
    <property type="project" value="TreeGrafter"/>
</dbReference>
<sequence>MPLWPAHVPTNHEPSSHPLNIFSIMFDDVLYDIHSDNDVGATDAHNWSMKMRWLVTVIVCSIAGLVSFAAAVDSAAISQIASEFHVSEEAESLATAMYLFGYGVGSMVSGPFSETLGRSLVYIISLLMFMISTAATGASNGLATQSVFRFFAGFFGASPMVCVGGSFSDFWTARQLNYVFPIFAISTFVGSALGPCVGAFLAEASPSWRWVDWITVIMAGAMLIVVVVFLPETFRPLLLKLKAREIQRYIRSGKHHDIPFQQVQKASFARQILETIYRPFVLIIREPIVILVALYLTIIFVILFTSLNGYAFIFGKTYGFTQSQTGLCFLAMLLGNCLVIPLVPVTYNLYCRDLRHFRYSDDYSDTSSTEDITMPPPENQLYSAMFGAPFIPLSLFSMAFTTSPDITPWAPILSSVPFGFGFTTVFISCYQYVMDSYGIWSASALASVNLARCLVTGVMMMVTIPLYTNLGVRWSLMLVGVLSTAMVPVPYAFYKWGYVLRRKSRNALG</sequence>
<dbReference type="Gene3D" id="1.20.1250.20">
    <property type="entry name" value="MFS general substrate transporter like domains"/>
    <property type="match status" value="1"/>
</dbReference>
<dbReference type="InterPro" id="IPR011701">
    <property type="entry name" value="MFS"/>
</dbReference>
<dbReference type="SUPFAM" id="SSF103473">
    <property type="entry name" value="MFS general substrate transporter"/>
    <property type="match status" value="1"/>
</dbReference>
<keyword evidence="3 5" id="KW-1133">Transmembrane helix</keyword>
<keyword evidence="2 5" id="KW-0812">Transmembrane</keyword>